<organism evidence="1 2">
    <name type="scientific">Pseudomonas phage Henu5</name>
    <dbReference type="NCBI Taxonomy" id="2499902"/>
    <lineage>
        <taxon>Viruses</taxon>
        <taxon>Duplodnaviria</taxon>
        <taxon>Heunggongvirae</taxon>
        <taxon>Uroviricota</taxon>
        <taxon>Caudoviricetes</taxon>
        <taxon>Vandenendeviridae</taxon>
        <taxon>Skurskavirinae</taxon>
        <taxon>Pakpunavirus</taxon>
        <taxon>Pakpunavirus Henu5</taxon>
    </lineage>
</organism>
<evidence type="ECO:0000313" key="1">
    <source>
        <dbReference type="EMBL" id="QAU05060.1"/>
    </source>
</evidence>
<accession>A0A410T827</accession>
<dbReference type="EMBL" id="MK224498">
    <property type="protein sequence ID" value="QAU05060.1"/>
    <property type="molecule type" value="Genomic_DNA"/>
</dbReference>
<gene>
    <name evidence="1" type="ORF">Henu5_gp29</name>
</gene>
<protein>
    <submittedName>
        <fullName evidence="1">Uncharacterized protein</fullName>
    </submittedName>
</protein>
<keyword evidence="2" id="KW-1185">Reference proteome</keyword>
<reference evidence="1 2" key="1">
    <citation type="submission" date="2018-11" db="EMBL/GenBank/DDBJ databases">
        <authorList>
            <person name="Teng T."/>
        </authorList>
    </citation>
    <scope>NUCLEOTIDE SEQUENCE [LARGE SCALE GENOMIC DNA]</scope>
</reference>
<evidence type="ECO:0000313" key="2">
    <source>
        <dbReference type="Proteomes" id="UP000289163"/>
    </source>
</evidence>
<proteinExistence type="predicted"/>
<sequence length="95" mass="10871">MRWFGAKRLASLNSSSSCRRRRTEYLRYTASFQRLVIASFLILSREFPTYHCTIRRLISQSQASGPGQTEIGPRIHLLISARVLKPSDLILPSHP</sequence>
<name>A0A410T827_9CAUD</name>
<dbReference type="Proteomes" id="UP000289163">
    <property type="component" value="Segment"/>
</dbReference>